<reference evidence="1 2" key="1">
    <citation type="journal article" date="2007" name="Photosyn. Res.">
        <title>Complete nucleotide sequence of the freshwater unicellular cyanobacterium Synechococcus elongatus PCC 6301 chromosome: gene content and organization.</title>
        <authorList>
            <person name="Sugita C."/>
            <person name="Ogata K."/>
            <person name="Shikata M."/>
            <person name="Jikuya H."/>
            <person name="Takano J."/>
            <person name="Furumichi M."/>
            <person name="Kanehisa M."/>
            <person name="Omata T."/>
            <person name="Sugiura M."/>
            <person name="Sugita M."/>
        </authorList>
    </citation>
    <scope>NUCLEOTIDE SEQUENCE [LARGE SCALE GENOMIC DNA]</scope>
    <source>
        <strain evidence="2">ATCC 27144 / PCC 6301 / SAUG 1402/1</strain>
    </source>
</reference>
<organism evidence="1 2">
    <name type="scientific">Synechococcus sp. (strain ATCC 27144 / PCC 6301 / SAUG 1402/1)</name>
    <name type="common">Anacystis nidulans</name>
    <dbReference type="NCBI Taxonomy" id="269084"/>
    <lineage>
        <taxon>Bacteria</taxon>
        <taxon>Bacillati</taxon>
        <taxon>Cyanobacteriota</taxon>
        <taxon>Cyanophyceae</taxon>
        <taxon>Synechococcales</taxon>
        <taxon>Synechococcaceae</taxon>
        <taxon>Synechococcus</taxon>
    </lineage>
</organism>
<name>A0A0H3K1U3_SYNP6</name>
<sequence>MLVYHYDPQTRIFVDVTPADPSPLEHGAFLIPAFATTIAPPALSNDERAIWEETDWRVEAIPQPEPDTEPDTEPLPQADWDAFNAVLLADVRLNQICGAALQAGAVVAVAGLPAALSQVSTNGVAAFALVFNAVCQLGGATPQDRDGWAAIAELSNLPAEFVAAVRGQ</sequence>
<evidence type="ECO:0000313" key="2">
    <source>
        <dbReference type="Proteomes" id="UP000001175"/>
    </source>
</evidence>
<evidence type="ECO:0000313" key="1">
    <source>
        <dbReference type="EMBL" id="BAD78975.1"/>
    </source>
</evidence>
<dbReference type="AlphaFoldDB" id="A0A0H3K1U3"/>
<dbReference type="eggNOG" id="ENOG5030PYP">
    <property type="taxonomic scope" value="Bacteria"/>
</dbReference>
<dbReference type="Proteomes" id="UP000001175">
    <property type="component" value="Chromosome"/>
</dbReference>
<accession>A0A0H3K1U3</accession>
<protein>
    <submittedName>
        <fullName evidence="1">Uncharacterized protein</fullName>
    </submittedName>
</protein>
<proteinExistence type="predicted"/>
<gene>
    <name evidence="1" type="ordered locus">syc0785_c</name>
</gene>
<dbReference type="KEGG" id="syc:syc0785_c"/>
<dbReference type="EMBL" id="AP008231">
    <property type="protein sequence ID" value="BAD78975.1"/>
    <property type="molecule type" value="Genomic_DNA"/>
</dbReference>